<dbReference type="SUPFAM" id="SSF51735">
    <property type="entry name" value="NAD(P)-binding Rossmann-fold domains"/>
    <property type="match status" value="1"/>
</dbReference>
<proteinExistence type="predicted"/>
<gene>
    <name evidence="3" type="ORF">ATJ97_2438</name>
</gene>
<dbReference type="PANTHER" id="PTHR43245">
    <property type="entry name" value="BIFUNCTIONAL POLYMYXIN RESISTANCE PROTEIN ARNA"/>
    <property type="match status" value="1"/>
</dbReference>
<organism evidence="3 4">
    <name type="scientific">Georgenia soli</name>
    <dbReference type="NCBI Taxonomy" id="638953"/>
    <lineage>
        <taxon>Bacteria</taxon>
        <taxon>Bacillati</taxon>
        <taxon>Actinomycetota</taxon>
        <taxon>Actinomycetes</taxon>
        <taxon>Micrococcales</taxon>
        <taxon>Bogoriellaceae</taxon>
        <taxon>Georgenia</taxon>
    </lineage>
</organism>
<dbReference type="OrthoDB" id="3338687at2"/>
<dbReference type="AlphaFoldDB" id="A0A2A9ELY5"/>
<dbReference type="Pfam" id="PF01370">
    <property type="entry name" value="Epimerase"/>
    <property type="match status" value="1"/>
</dbReference>
<dbReference type="RefSeq" id="WP_098483933.1">
    <property type="nucleotide sequence ID" value="NZ_PDJI01000004.1"/>
</dbReference>
<comment type="caution">
    <text evidence="3">The sequence shown here is derived from an EMBL/GenBank/DDBJ whole genome shotgun (WGS) entry which is preliminary data.</text>
</comment>
<dbReference type="Proteomes" id="UP000222106">
    <property type="component" value="Unassembled WGS sequence"/>
</dbReference>
<evidence type="ECO:0000259" key="2">
    <source>
        <dbReference type="Pfam" id="PF01370"/>
    </source>
</evidence>
<feature type="region of interest" description="Disordered" evidence="1">
    <location>
        <begin position="340"/>
        <end position="385"/>
    </location>
</feature>
<reference evidence="3 4" key="1">
    <citation type="submission" date="2017-10" db="EMBL/GenBank/DDBJ databases">
        <title>Sequencing the genomes of 1000 actinobacteria strains.</title>
        <authorList>
            <person name="Klenk H.-P."/>
        </authorList>
    </citation>
    <scope>NUCLEOTIDE SEQUENCE [LARGE SCALE GENOMIC DNA]</scope>
    <source>
        <strain evidence="3 4">DSM 21838</strain>
    </source>
</reference>
<dbReference type="EMBL" id="PDJI01000004">
    <property type="protein sequence ID" value="PFG39918.1"/>
    <property type="molecule type" value="Genomic_DNA"/>
</dbReference>
<dbReference type="InterPro" id="IPR050177">
    <property type="entry name" value="Lipid_A_modif_metabolic_enz"/>
</dbReference>
<evidence type="ECO:0000256" key="1">
    <source>
        <dbReference type="SAM" id="MobiDB-lite"/>
    </source>
</evidence>
<evidence type="ECO:0000313" key="4">
    <source>
        <dbReference type="Proteomes" id="UP000222106"/>
    </source>
</evidence>
<evidence type="ECO:0000313" key="3">
    <source>
        <dbReference type="EMBL" id="PFG39918.1"/>
    </source>
</evidence>
<keyword evidence="4" id="KW-1185">Reference proteome</keyword>
<feature type="domain" description="NAD-dependent epimerase/dehydratase" evidence="2">
    <location>
        <begin position="3"/>
        <end position="249"/>
    </location>
</feature>
<name>A0A2A9ELY5_9MICO</name>
<dbReference type="InterPro" id="IPR036291">
    <property type="entry name" value="NAD(P)-bd_dom_sf"/>
</dbReference>
<dbReference type="Gene3D" id="3.40.50.720">
    <property type="entry name" value="NAD(P)-binding Rossmann-like Domain"/>
    <property type="match status" value="1"/>
</dbReference>
<accession>A0A2A9ELY5</accession>
<dbReference type="InterPro" id="IPR001509">
    <property type="entry name" value="Epimerase_deHydtase"/>
</dbReference>
<sequence length="553" mass="59941">MRVAVVGGSGNVGTAVLEALRGAPEVDSVVGLARRLPDRGAEPYRSAEWVTLDIAAEAADDAEEEAIVARLARAFEGATAVVHLAWLIQPNHDRDLLRRANVEGTRRVAEACARAGVAQLVCASSWAAYSPVDDDVPRDETWPAGGIPSSHYGVDKAAQERVLDEFEVAHPEVVVTRMRMALVFAADRGAAIGRYFLGPLVPRALLRPGALPFLPLPRGLRVQVVHAEDVGQAYLLAILQRAGGAFNVAADEVLLPGDLARVLDHGRFFEVPPSVIRPFLHYAWKFRLLASDAGWLDMAMGVPVMDGARVRRLLGWRPRHDAESTLRELLVGMVELRGRPSAPMRPDARQYRGPDTSTGRRSTRRKGTTMTGQHTNGAASAPGSHAQGAIDRELLGIYLADHLTGATGGASRIERMARSYADTELGPELSALATEIAGAREELAGLIDRLGLPSKPHRQAAAWVAEHVGRLKLNGRLLSRSPMSVVLELELMRSAVAGQLGLWQAMVDLAPDLGLDAEPFRELAERSRGFQTRLERLHEHARVSAFRADEKIS</sequence>
<protein>
    <submittedName>
        <fullName evidence="3">Nucleoside-diphosphate-sugar epimerase</fullName>
    </submittedName>
</protein>